<reference evidence="1 2" key="1">
    <citation type="submission" date="2020-08" db="EMBL/GenBank/DDBJ databases">
        <title>Genomic Encyclopedia of Type Strains, Phase IV (KMG-V): Genome sequencing to study the core and pangenomes of soil and plant-associated prokaryotes.</title>
        <authorList>
            <person name="Whitman W."/>
        </authorList>
    </citation>
    <scope>NUCLEOTIDE SEQUENCE [LARGE SCALE GENOMIC DNA]</scope>
    <source>
        <strain evidence="1 2">M8US30</strain>
    </source>
</reference>
<organism evidence="1 2">
    <name type="scientific">Tunturiibacter lichenicola</name>
    <dbReference type="NCBI Taxonomy" id="2051959"/>
    <lineage>
        <taxon>Bacteria</taxon>
        <taxon>Pseudomonadati</taxon>
        <taxon>Acidobacteriota</taxon>
        <taxon>Terriglobia</taxon>
        <taxon>Terriglobales</taxon>
        <taxon>Acidobacteriaceae</taxon>
        <taxon>Tunturiibacter</taxon>
    </lineage>
</organism>
<dbReference type="EMBL" id="JACHDZ010000004">
    <property type="protein sequence ID" value="MBB5345060.1"/>
    <property type="molecule type" value="Genomic_DNA"/>
</dbReference>
<evidence type="ECO:0000313" key="2">
    <source>
        <dbReference type="Proteomes" id="UP000569092"/>
    </source>
</evidence>
<protein>
    <submittedName>
        <fullName evidence="1">Uncharacterized protein</fullName>
    </submittedName>
</protein>
<gene>
    <name evidence="1" type="ORF">HDF10_003046</name>
</gene>
<dbReference type="AlphaFoldDB" id="A0A7W8J9B7"/>
<accession>A0A7W8J9B7</accession>
<evidence type="ECO:0000313" key="1">
    <source>
        <dbReference type="EMBL" id="MBB5345060.1"/>
    </source>
</evidence>
<dbReference type="Proteomes" id="UP000569092">
    <property type="component" value="Unassembled WGS sequence"/>
</dbReference>
<comment type="caution">
    <text evidence="1">The sequence shown here is derived from an EMBL/GenBank/DDBJ whole genome shotgun (WGS) entry which is preliminary data.</text>
</comment>
<name>A0A7W8J9B7_9BACT</name>
<proteinExistence type="predicted"/>
<sequence>MKLVLFAEESTNATSSHNLEVLSCIRQRAERDFIMSLSISGAGFWCKNLNFLYRSHN</sequence>